<gene>
    <name evidence="2" type="primary">PARPA_08301.1 scaffold 32756</name>
</gene>
<feature type="region of interest" description="Disordered" evidence="1">
    <location>
        <begin position="421"/>
        <end position="440"/>
    </location>
</feature>
<dbReference type="OrthoDB" id="1684102at2759"/>
<evidence type="ECO:0000313" key="2">
    <source>
        <dbReference type="EMBL" id="CEP14138.1"/>
    </source>
</evidence>
<feature type="compositionally biased region" description="Basic and acidic residues" evidence="1">
    <location>
        <begin position="421"/>
        <end position="437"/>
    </location>
</feature>
<accession>A0A0B7N6Y9</accession>
<proteinExistence type="predicted"/>
<evidence type="ECO:0000256" key="1">
    <source>
        <dbReference type="SAM" id="MobiDB-lite"/>
    </source>
</evidence>
<dbReference type="STRING" id="35722.A0A0B7N6Y9"/>
<organism evidence="2 3">
    <name type="scientific">Parasitella parasitica</name>
    <dbReference type="NCBI Taxonomy" id="35722"/>
    <lineage>
        <taxon>Eukaryota</taxon>
        <taxon>Fungi</taxon>
        <taxon>Fungi incertae sedis</taxon>
        <taxon>Mucoromycota</taxon>
        <taxon>Mucoromycotina</taxon>
        <taxon>Mucoromycetes</taxon>
        <taxon>Mucorales</taxon>
        <taxon>Mucorineae</taxon>
        <taxon>Mucoraceae</taxon>
        <taxon>Parasitella</taxon>
    </lineage>
</organism>
<name>A0A0B7N6Y9_9FUNG</name>
<sequence length="606" mass="69630">MQTWARDKNGYADGIGYTGQDERLSMEASSGCLEEDIDHTFGDSLKLLENLAAILNTCRAKYLNSNKTTFSRLKVFGIQCVKTTVTLVSVSAPDDGKFYTVHHAHPKSRLHLMHDIICFHYLNYWHICWYVQPLKSFVDISGYHMDPPTWLIQTLENEPALNQPSIFQATVFSKQNPQQYPPATAIINRVDNSDGGIIHAINHLTKYPFFKEIFIYNQVKSRPLKVEQLYHNKTSDYDQVSIQVIEANDSIYGMGKFAACAVASYGKCYFQDDLWLNPYLDSLYTHSFRYPDHLIANTRPVNYVDYMTWRFSNKEISLHTGYTDLRYGAFISQQKVQNFLSQSSMQGLSASKLRLAEFYFSIWLNQYPYLVSNPLLSSGRDGFKNVDTVNNRALVEQCMYDAVSILENTLINTSSMEERSDYFEKGEIGPPTGERDVSMPVPDAENDILFSSKSIANISQFESIYNQTHGRNSLLRKPSFAYHTYHNAVDQDIETCWKTPRAPLTDDYFGLYLVGDIQAKRITMYTPTKFDIPLNQVFKVETQHILFGSWEECEIKSESINQLNYRIGFDFECTAKEALKSIRIRFKQDLQSSFELCSLGLDNFVV</sequence>
<protein>
    <submittedName>
        <fullName evidence="2">Uncharacterized protein</fullName>
    </submittedName>
</protein>
<dbReference type="Proteomes" id="UP000054107">
    <property type="component" value="Unassembled WGS sequence"/>
</dbReference>
<evidence type="ECO:0000313" key="3">
    <source>
        <dbReference type="Proteomes" id="UP000054107"/>
    </source>
</evidence>
<dbReference type="AlphaFoldDB" id="A0A0B7N6Y9"/>
<keyword evidence="3" id="KW-1185">Reference proteome</keyword>
<dbReference type="EMBL" id="LN731032">
    <property type="protein sequence ID" value="CEP14138.1"/>
    <property type="molecule type" value="Genomic_DNA"/>
</dbReference>
<reference evidence="2 3" key="1">
    <citation type="submission" date="2014-09" db="EMBL/GenBank/DDBJ databases">
        <authorList>
            <person name="Ellenberger Sabrina"/>
        </authorList>
    </citation>
    <scope>NUCLEOTIDE SEQUENCE [LARGE SCALE GENOMIC DNA]</scope>
    <source>
        <strain evidence="2 3">CBS 412.66</strain>
    </source>
</reference>